<dbReference type="SUPFAM" id="SSF55797">
    <property type="entry name" value="PR-1-like"/>
    <property type="match status" value="1"/>
</dbReference>
<dbReference type="Pfam" id="PF00188">
    <property type="entry name" value="CAP"/>
    <property type="match status" value="1"/>
</dbReference>
<evidence type="ECO:0000256" key="3">
    <source>
        <dbReference type="SAM" id="Phobius"/>
    </source>
</evidence>
<feature type="region of interest" description="Disordered" evidence="2">
    <location>
        <begin position="506"/>
        <end position="729"/>
    </location>
</feature>
<evidence type="ECO:0000313" key="5">
    <source>
        <dbReference type="EMBL" id="CAE0665913.1"/>
    </source>
</evidence>
<feature type="region of interest" description="Disordered" evidence="2">
    <location>
        <begin position="271"/>
        <end position="329"/>
    </location>
</feature>
<dbReference type="SMART" id="SM00198">
    <property type="entry name" value="SCP"/>
    <property type="match status" value="1"/>
</dbReference>
<evidence type="ECO:0000259" key="4">
    <source>
        <dbReference type="PROSITE" id="PS50214"/>
    </source>
</evidence>
<feature type="compositionally biased region" description="Pro residues" evidence="2">
    <location>
        <begin position="521"/>
        <end position="531"/>
    </location>
</feature>
<keyword evidence="3" id="KW-0472">Membrane</keyword>
<dbReference type="PANTHER" id="PTHR11905:SF159">
    <property type="entry name" value="ADAM METALLOPROTEASE"/>
    <property type="match status" value="1"/>
</dbReference>
<dbReference type="AlphaFoldDB" id="A0A7S3YY77"/>
<dbReference type="PANTHER" id="PTHR11905">
    <property type="entry name" value="ADAM A DISINTEGRIN AND METALLOPROTEASE DOMAIN"/>
    <property type="match status" value="1"/>
</dbReference>
<feature type="compositionally biased region" description="Pro residues" evidence="2">
    <location>
        <begin position="313"/>
        <end position="328"/>
    </location>
</feature>
<feature type="domain" description="Disintegrin" evidence="4">
    <location>
        <begin position="48"/>
        <end position="136"/>
    </location>
</feature>
<keyword evidence="3" id="KW-1133">Transmembrane helix</keyword>
<dbReference type="InterPro" id="IPR014044">
    <property type="entry name" value="CAP_dom"/>
</dbReference>
<dbReference type="EMBL" id="HBIV01024390">
    <property type="protein sequence ID" value="CAE0665913.1"/>
    <property type="molecule type" value="Transcribed_RNA"/>
</dbReference>
<evidence type="ECO:0000256" key="2">
    <source>
        <dbReference type="SAM" id="MobiDB-lite"/>
    </source>
</evidence>
<feature type="compositionally biased region" description="Pro residues" evidence="2">
    <location>
        <begin position="538"/>
        <end position="666"/>
    </location>
</feature>
<evidence type="ECO:0000256" key="1">
    <source>
        <dbReference type="ARBA" id="ARBA00023157"/>
    </source>
</evidence>
<feature type="compositionally biased region" description="Pro residues" evidence="2">
    <location>
        <begin position="707"/>
        <end position="721"/>
    </location>
</feature>
<dbReference type="FunFam" id="4.10.70.10:FF:000003">
    <property type="entry name" value="Disintegrin and metalloproteinase domain-containing protein 17"/>
    <property type="match status" value="1"/>
</dbReference>
<feature type="compositionally biased region" description="Pro residues" evidence="2">
    <location>
        <begin position="673"/>
        <end position="685"/>
    </location>
</feature>
<keyword evidence="1" id="KW-1015">Disulfide bond</keyword>
<dbReference type="Gene3D" id="3.40.33.10">
    <property type="entry name" value="CAP"/>
    <property type="match status" value="1"/>
</dbReference>
<dbReference type="SUPFAM" id="SSF57552">
    <property type="entry name" value="Blood coagulation inhibitor (disintegrin)"/>
    <property type="match status" value="1"/>
</dbReference>
<proteinExistence type="predicted"/>
<organism evidence="5">
    <name type="scientific">Lotharella globosa</name>
    <dbReference type="NCBI Taxonomy" id="91324"/>
    <lineage>
        <taxon>Eukaryota</taxon>
        <taxon>Sar</taxon>
        <taxon>Rhizaria</taxon>
        <taxon>Cercozoa</taxon>
        <taxon>Chlorarachniophyceae</taxon>
        <taxon>Lotharella</taxon>
    </lineage>
</organism>
<name>A0A7S3YY77_9EUKA</name>
<feature type="transmembrane region" description="Helical" evidence="3">
    <location>
        <begin position="875"/>
        <end position="897"/>
    </location>
</feature>
<gene>
    <name evidence="5" type="ORF">LGLO00237_LOCUS17519</name>
</gene>
<dbReference type="Gene3D" id="4.10.70.10">
    <property type="entry name" value="Disintegrin domain"/>
    <property type="match status" value="1"/>
</dbReference>
<dbReference type="InterPro" id="IPR001762">
    <property type="entry name" value="Disintegrin_dom"/>
</dbReference>
<reference evidence="5" key="1">
    <citation type="submission" date="2021-01" db="EMBL/GenBank/DDBJ databases">
        <authorList>
            <person name="Corre E."/>
            <person name="Pelletier E."/>
            <person name="Niang G."/>
            <person name="Scheremetjew M."/>
            <person name="Finn R."/>
            <person name="Kale V."/>
            <person name="Holt S."/>
            <person name="Cochrane G."/>
            <person name="Meng A."/>
            <person name="Brown T."/>
            <person name="Cohen L."/>
        </authorList>
    </citation>
    <scope>NUCLEOTIDE SEQUENCE</scope>
    <source>
        <strain evidence="5">CCCM811</strain>
    </source>
</reference>
<keyword evidence="3" id="KW-0812">Transmembrane</keyword>
<dbReference type="InterPro" id="IPR036436">
    <property type="entry name" value="Disintegrin_dom_sf"/>
</dbReference>
<protein>
    <recommendedName>
        <fullName evidence="4">Disintegrin domain-containing protein</fullName>
    </recommendedName>
</protein>
<accession>A0A7S3YY77</accession>
<sequence length="1030" mass="107628">MSSSVSPTPLYSFTSQSKGYANTFFTTKYGSQLTACMENDSGVDGYKTHTCGNGFVEGNEQCDVGYDQFDSDICCNSDCTLAAGCQCATTEPCCTSTGNFRPSTYVCRNATSTECDIPETCTGSQGTCPTDLFNKTGTVCQDVTKLGVSEAGLCYKGQCKSKSDNCPSSNYPKWKDRGGNNICTDTLWCSTLSGWSYSSAGAGAASGTPCGTNMQCRASSDSGNGTCVPSTDIRFYHFACTSQGKTCRDEEGKWVNINLCDDPSFTCPGTNAPTVKVPTSSPATGSPATQTPTTSPTVTGSPTPAVPTMQPVDPTPAPTPAPTSPPTPGTVGLTQAEIDAFLDLHNEDRRTVSPDAANMMKMVWNDAIAQKAKEVADKLVFEHSSQSFRTFDNGVFNGYHGENIAAGQQTPAAVMQGWVESERYSQNQDYSRSNGGHMTQCLWHNSYLLGCAKALGLPTYNTFWVCIYGYGGNFGSSLVYTQGTPCSQCPTGFTTCENKLCVLTSSPTSPTPQPTLAQTPQPTPNLTPQPTPLVITPYPTPEPTSDPTPQPTPDPTPQPTPNPTPEPTPDPTPDPTPPPIPGQTPQPTPIPSAYPTPQPTLVPTPYPTPQPTPDPTLNPTPQPTPDPTPNPTPQPTPDPTPDPTPPPVPGQTPQPTPIPSAYPTPQPTTADPTPAPTLDPTPEPTHLPTDQPTLDPTHLPTDQPTLEPTPRPVEPPTPLPTLAPIDAPTRYPTPELVEVIEIKATFTNVDYRTWNPQEQAEFETEYKNSIAQTTDVPVDAVHILGYSVGSTVVNSQIRTTNTTMAQTVAQQVQAAPQSIFTASSGFNTSRYGAPAVVATFVPATFGPTTAYVPPTSSPPTSVASEGGGGGGGGGAGVALIGAIVGGIFGVAIGIGLYRYCCTGPKSQPAEHGLVGESRAVPVNASVAQSNTNGFRSVNVTSGFLGSGRASVVGSIAMSPRSPGTPGSPYGVSTPVAQPSRPVVQGSFAEVAISGASPSSRNPRASVAAQQAPVIQGEILETKDVEAPMRV</sequence>
<dbReference type="InterPro" id="IPR035940">
    <property type="entry name" value="CAP_sf"/>
</dbReference>
<feature type="compositionally biased region" description="Low complexity" evidence="2">
    <location>
        <begin position="506"/>
        <end position="520"/>
    </location>
</feature>
<dbReference type="SMART" id="SM00050">
    <property type="entry name" value="DISIN"/>
    <property type="match status" value="1"/>
</dbReference>
<feature type="compositionally biased region" description="Low complexity" evidence="2">
    <location>
        <begin position="277"/>
        <end position="308"/>
    </location>
</feature>
<dbReference type="PROSITE" id="PS50214">
    <property type="entry name" value="DISINTEGRIN_2"/>
    <property type="match status" value="1"/>
</dbReference>
<dbReference type="Pfam" id="PF00200">
    <property type="entry name" value="Disintegrin"/>
    <property type="match status" value="1"/>
</dbReference>